<accession>A0A438D006</accession>
<keyword evidence="3" id="KW-0540">Nuclease</keyword>
<evidence type="ECO:0000256" key="2">
    <source>
        <dbReference type="ARBA" id="ARBA00022695"/>
    </source>
</evidence>
<evidence type="ECO:0000313" key="9">
    <source>
        <dbReference type="Proteomes" id="UP000288805"/>
    </source>
</evidence>
<organism evidence="8 9">
    <name type="scientific">Vitis vinifera</name>
    <name type="common">Grape</name>
    <dbReference type="NCBI Taxonomy" id="29760"/>
    <lineage>
        <taxon>Eukaryota</taxon>
        <taxon>Viridiplantae</taxon>
        <taxon>Streptophyta</taxon>
        <taxon>Embryophyta</taxon>
        <taxon>Tracheophyta</taxon>
        <taxon>Spermatophyta</taxon>
        <taxon>Magnoliopsida</taxon>
        <taxon>eudicotyledons</taxon>
        <taxon>Gunneridae</taxon>
        <taxon>Pentapetalae</taxon>
        <taxon>rosids</taxon>
        <taxon>Vitales</taxon>
        <taxon>Vitaceae</taxon>
        <taxon>Viteae</taxon>
        <taxon>Vitis</taxon>
    </lineage>
</organism>
<sequence>MGNQRHSIPRPSPKEPKTYLLRQQGIGDVETRYSKMELTALALRSAAQKLRPYFQAHPVIVLTDQPLRNILHKPDLTGRMLQWAIELSEFGIEFQPIIVHERPTSHPTGILLPLTMKQNMRPSCPDWTSPLLYPSPNSGSIATHNLCNSPNGQSKKSSELTIGALTPWPDSCLLPIKEAILLPIHVQPNPSVIEFPPAILLRQTKRTAKNGRMTSHNISRHALYPEMLKQAHKVRVQTARFTLIGGHLYKRSFTGPYLRCLGHSEAQYVLAELHEEYAGIIREDDLWNIELIRKDTIGQQ</sequence>
<feature type="domain" description="Reverse transcriptase RNase H-like" evidence="7">
    <location>
        <begin position="28"/>
        <end position="90"/>
    </location>
</feature>
<dbReference type="InterPro" id="IPR041373">
    <property type="entry name" value="RT_RNaseH"/>
</dbReference>
<proteinExistence type="predicted"/>
<gene>
    <name evidence="8" type="ORF">CK203_108249</name>
</gene>
<dbReference type="GO" id="GO:0004519">
    <property type="term" value="F:endonuclease activity"/>
    <property type="evidence" value="ECO:0007669"/>
    <property type="project" value="UniProtKB-KW"/>
</dbReference>
<name>A0A438D006_VITVI</name>
<evidence type="ECO:0000256" key="4">
    <source>
        <dbReference type="ARBA" id="ARBA00022759"/>
    </source>
</evidence>
<evidence type="ECO:0000256" key="6">
    <source>
        <dbReference type="ARBA" id="ARBA00022918"/>
    </source>
</evidence>
<dbReference type="Proteomes" id="UP000288805">
    <property type="component" value="Unassembled WGS sequence"/>
</dbReference>
<dbReference type="AlphaFoldDB" id="A0A438D006"/>
<dbReference type="InterPro" id="IPR043502">
    <property type="entry name" value="DNA/RNA_pol_sf"/>
</dbReference>
<dbReference type="SUPFAM" id="SSF56672">
    <property type="entry name" value="DNA/RNA polymerases"/>
    <property type="match status" value="1"/>
</dbReference>
<keyword evidence="5" id="KW-0378">Hydrolase</keyword>
<evidence type="ECO:0000259" key="7">
    <source>
        <dbReference type="Pfam" id="PF17917"/>
    </source>
</evidence>
<keyword evidence="4" id="KW-0255">Endonuclease</keyword>
<reference evidence="8 9" key="1">
    <citation type="journal article" date="2018" name="PLoS Genet.">
        <title>Population sequencing reveals clonal diversity and ancestral inbreeding in the grapevine cultivar Chardonnay.</title>
        <authorList>
            <person name="Roach M.J."/>
            <person name="Johnson D.L."/>
            <person name="Bohlmann J."/>
            <person name="van Vuuren H.J."/>
            <person name="Jones S.J."/>
            <person name="Pretorius I.S."/>
            <person name="Schmidt S.A."/>
            <person name="Borneman A.R."/>
        </authorList>
    </citation>
    <scope>NUCLEOTIDE SEQUENCE [LARGE SCALE GENOMIC DNA]</scope>
    <source>
        <strain evidence="9">cv. Chardonnay</strain>
        <tissue evidence="8">Leaf</tissue>
    </source>
</reference>
<evidence type="ECO:0000256" key="5">
    <source>
        <dbReference type="ARBA" id="ARBA00022801"/>
    </source>
</evidence>
<dbReference type="Pfam" id="PF17917">
    <property type="entry name" value="RT_RNaseH"/>
    <property type="match status" value="1"/>
</dbReference>
<dbReference type="EMBL" id="QGNW01001878">
    <property type="protein sequence ID" value="RVW28794.1"/>
    <property type="molecule type" value="Genomic_DNA"/>
</dbReference>
<dbReference type="PANTHER" id="PTHR48475">
    <property type="entry name" value="RIBONUCLEASE H"/>
    <property type="match status" value="1"/>
</dbReference>
<comment type="caution">
    <text evidence="8">The sequence shown here is derived from an EMBL/GenBank/DDBJ whole genome shotgun (WGS) entry which is preliminary data.</text>
</comment>
<evidence type="ECO:0000256" key="3">
    <source>
        <dbReference type="ARBA" id="ARBA00022722"/>
    </source>
</evidence>
<evidence type="ECO:0000256" key="1">
    <source>
        <dbReference type="ARBA" id="ARBA00022679"/>
    </source>
</evidence>
<evidence type="ECO:0000313" key="8">
    <source>
        <dbReference type="EMBL" id="RVW28794.1"/>
    </source>
</evidence>
<dbReference type="PANTHER" id="PTHR48475:SF2">
    <property type="entry name" value="RIBONUCLEASE H"/>
    <property type="match status" value="1"/>
</dbReference>
<dbReference type="GO" id="GO:0003964">
    <property type="term" value="F:RNA-directed DNA polymerase activity"/>
    <property type="evidence" value="ECO:0007669"/>
    <property type="project" value="UniProtKB-KW"/>
</dbReference>
<protein>
    <recommendedName>
        <fullName evidence="7">Reverse transcriptase RNase H-like domain-containing protein</fullName>
    </recommendedName>
</protein>
<dbReference type="GO" id="GO:0016787">
    <property type="term" value="F:hydrolase activity"/>
    <property type="evidence" value="ECO:0007669"/>
    <property type="project" value="UniProtKB-KW"/>
</dbReference>
<keyword evidence="6" id="KW-0695">RNA-directed DNA polymerase</keyword>
<keyword evidence="2" id="KW-0548">Nucleotidyltransferase</keyword>
<keyword evidence="1" id="KW-0808">Transferase</keyword>